<dbReference type="Pfam" id="PF00571">
    <property type="entry name" value="CBS"/>
    <property type="match status" value="2"/>
</dbReference>
<dbReference type="InterPro" id="IPR000644">
    <property type="entry name" value="CBS_dom"/>
</dbReference>
<reference evidence="5" key="1">
    <citation type="submission" date="2018-03" db="EMBL/GenBank/DDBJ databases">
        <authorList>
            <person name="Zecchin S."/>
        </authorList>
    </citation>
    <scope>NUCLEOTIDE SEQUENCE [LARGE SCALE GENOMIC DNA]</scope>
</reference>
<dbReference type="AlphaFoldDB" id="A0A2U3QIU7"/>
<gene>
    <name evidence="4" type="ORF">NBG4_50017</name>
</gene>
<name>A0A2U3QIU7_9BACT</name>
<evidence type="ECO:0000313" key="5">
    <source>
        <dbReference type="Proteomes" id="UP000245125"/>
    </source>
</evidence>
<evidence type="ECO:0000259" key="3">
    <source>
        <dbReference type="PROSITE" id="PS51371"/>
    </source>
</evidence>
<proteinExistence type="predicted"/>
<dbReference type="PROSITE" id="PS51371">
    <property type="entry name" value="CBS"/>
    <property type="match status" value="2"/>
</dbReference>
<accession>A0A2U3QIU7</accession>
<protein>
    <submittedName>
        <fullName evidence="4">CBS domain pair family protein</fullName>
    </submittedName>
</protein>
<dbReference type="PANTHER" id="PTHR43080">
    <property type="entry name" value="CBS DOMAIN-CONTAINING PROTEIN CBSX3, MITOCHONDRIAL"/>
    <property type="match status" value="1"/>
</dbReference>
<evidence type="ECO:0000313" key="4">
    <source>
        <dbReference type="EMBL" id="SPQ01285.1"/>
    </source>
</evidence>
<evidence type="ECO:0000256" key="2">
    <source>
        <dbReference type="PROSITE-ProRule" id="PRU00703"/>
    </source>
</evidence>
<organism evidence="4 5">
    <name type="scientific">Candidatus Sulfobium mesophilum</name>
    <dbReference type="NCBI Taxonomy" id="2016548"/>
    <lineage>
        <taxon>Bacteria</taxon>
        <taxon>Pseudomonadati</taxon>
        <taxon>Nitrospirota</taxon>
        <taxon>Nitrospiria</taxon>
        <taxon>Nitrospirales</taxon>
        <taxon>Nitrospiraceae</taxon>
        <taxon>Candidatus Sulfobium</taxon>
    </lineage>
</organism>
<keyword evidence="1 2" id="KW-0129">CBS domain</keyword>
<dbReference type="InterPro" id="IPR046342">
    <property type="entry name" value="CBS_dom_sf"/>
</dbReference>
<dbReference type="OrthoDB" id="9802114at2"/>
<feature type="domain" description="CBS" evidence="3">
    <location>
        <begin position="81"/>
        <end position="136"/>
    </location>
</feature>
<dbReference type="EMBL" id="OUUY01000097">
    <property type="protein sequence ID" value="SPQ01285.1"/>
    <property type="molecule type" value="Genomic_DNA"/>
</dbReference>
<dbReference type="Proteomes" id="UP000245125">
    <property type="component" value="Unassembled WGS sequence"/>
</dbReference>
<dbReference type="InterPro" id="IPR045865">
    <property type="entry name" value="ACT-like_dom_sf"/>
</dbReference>
<evidence type="ECO:0000256" key="1">
    <source>
        <dbReference type="ARBA" id="ARBA00023122"/>
    </source>
</evidence>
<dbReference type="SMART" id="SM00116">
    <property type="entry name" value="CBS"/>
    <property type="match status" value="2"/>
</dbReference>
<dbReference type="SUPFAM" id="SSF54631">
    <property type="entry name" value="CBS-domain pair"/>
    <property type="match status" value="1"/>
</dbReference>
<dbReference type="CDD" id="cd04584">
    <property type="entry name" value="CBS_pair_AcuB_like"/>
    <property type="match status" value="1"/>
</dbReference>
<dbReference type="SUPFAM" id="SSF55021">
    <property type="entry name" value="ACT-like"/>
    <property type="match status" value="1"/>
</dbReference>
<keyword evidence="5" id="KW-1185">Reference proteome</keyword>
<dbReference type="PANTHER" id="PTHR43080:SF2">
    <property type="entry name" value="CBS DOMAIN-CONTAINING PROTEIN"/>
    <property type="match status" value="1"/>
</dbReference>
<sequence length="214" mass="24201">MFVSEWMTRRVFSVKPDDSISEVVKMIKEKGIKHVPVAEQGRLKGIVSDRDIKDYCPSKATSLDMYELHYLLAKTKVREVMKTKVFTTSPDIPIEGAAMALYDKDIGCLPVVDDGKIVGIISDRDIFRALIDITGIRHNGNRIFLMIEDRPGSIKDVADIVRKHHFALQSILTSYERVREGYRNIVIRTKGSGNFKALKAELEGTYSDVRILKG</sequence>
<dbReference type="Gene3D" id="3.10.580.10">
    <property type="entry name" value="CBS-domain"/>
    <property type="match status" value="1"/>
</dbReference>
<feature type="domain" description="CBS" evidence="3">
    <location>
        <begin position="7"/>
        <end position="63"/>
    </location>
</feature>
<dbReference type="InterPro" id="IPR051257">
    <property type="entry name" value="Diverse_CBS-Domain"/>
</dbReference>